<protein>
    <submittedName>
        <fullName evidence="3">PH-domain-containing protein</fullName>
    </submittedName>
</protein>
<dbReference type="InterPro" id="IPR001849">
    <property type="entry name" value="PH_domain"/>
</dbReference>
<dbReference type="Pfam" id="PF00169">
    <property type="entry name" value="PH"/>
    <property type="match status" value="1"/>
</dbReference>
<keyword evidence="4" id="KW-1185">Reference proteome</keyword>
<dbReference type="EMBL" id="MCOG01000033">
    <property type="protein sequence ID" value="ORY73543.1"/>
    <property type="molecule type" value="Genomic_DNA"/>
</dbReference>
<proteinExistence type="predicted"/>
<feature type="region of interest" description="Disordered" evidence="1">
    <location>
        <begin position="326"/>
        <end position="367"/>
    </location>
</feature>
<name>A0A1Y2EPM9_9FUNG</name>
<dbReference type="OrthoDB" id="185175at2759"/>
<dbReference type="PROSITE" id="PS50003">
    <property type="entry name" value="PH_DOMAIN"/>
    <property type="match status" value="1"/>
</dbReference>
<feature type="domain" description="PH" evidence="2">
    <location>
        <begin position="210"/>
        <end position="317"/>
    </location>
</feature>
<dbReference type="SMART" id="SM00233">
    <property type="entry name" value="PH"/>
    <property type="match status" value="1"/>
</dbReference>
<evidence type="ECO:0000313" key="3">
    <source>
        <dbReference type="EMBL" id="ORY73543.1"/>
    </source>
</evidence>
<accession>A0A1Y2EPM9</accession>
<dbReference type="InterPro" id="IPR011993">
    <property type="entry name" value="PH-like_dom_sf"/>
</dbReference>
<dbReference type="SUPFAM" id="SSF50729">
    <property type="entry name" value="PH domain-like"/>
    <property type="match status" value="1"/>
</dbReference>
<reference evidence="3 4" key="1">
    <citation type="submission" date="2016-08" db="EMBL/GenBank/DDBJ databases">
        <title>A Parts List for Fungal Cellulosomes Revealed by Comparative Genomics.</title>
        <authorList>
            <consortium name="DOE Joint Genome Institute"/>
            <person name="Haitjema C.H."/>
            <person name="Gilmore S.P."/>
            <person name="Henske J.K."/>
            <person name="Solomon K.V."/>
            <person name="De Groot R."/>
            <person name="Kuo A."/>
            <person name="Mondo S.J."/>
            <person name="Salamov A.A."/>
            <person name="Labutti K."/>
            <person name="Zhao Z."/>
            <person name="Chiniquy J."/>
            <person name="Barry K."/>
            <person name="Brewer H.M."/>
            <person name="Purvine S.O."/>
            <person name="Wright A.T."/>
            <person name="Boxma B."/>
            <person name="Van Alen T."/>
            <person name="Hackstein J.H."/>
            <person name="Baker S.E."/>
            <person name="Grigoriev I.V."/>
            <person name="O'Malley M.A."/>
        </authorList>
    </citation>
    <scope>NUCLEOTIDE SEQUENCE [LARGE SCALE GENOMIC DNA]</scope>
    <source>
        <strain evidence="3 4">G1</strain>
    </source>
</reference>
<evidence type="ECO:0000256" key="1">
    <source>
        <dbReference type="SAM" id="MobiDB-lite"/>
    </source>
</evidence>
<sequence>MEIKKLNQPMDNLKIQNDNLQGNQLPTIKRSINKSINPENYYPNLNNSYNKNITYFATTEIPNTLRSDEYYNDEYYNDEYFNNDSSNSNSYSYSNFGTPVTSDYYYNNGDSSQSSINNMNGTRTKHVGQLKIQTDYKIHSRSHSSGSGIQLSPRNYNYERRGSQDTTDSLIFSPTSSNYSFSQSCASVNDSKTVSIKPDISSVTLQTLSFELASGWLSRITSAGFIKNNKKYYFVMNSEGLYYFKSNEPFARAKGFIKFDSKTKIKDIKENSSAKDKNSKIIELEVYKDNKSHQVVLQAEDPEDRDMWYRAIKKTIIRQKYINEALPPVPQTPKSGPGYSAYSPSNHCRSKSQSSRNGSISQSPSLSYTQQLRNTKQNLYHENKVETLPISMVSSLSVNDTKNILASQSRRRPSFDIQMLQQYQHQRTSSSSSMK</sequence>
<gene>
    <name evidence="3" type="ORF">LY90DRAFT_699601</name>
</gene>
<organism evidence="3 4">
    <name type="scientific">Neocallimastix californiae</name>
    <dbReference type="NCBI Taxonomy" id="1754190"/>
    <lineage>
        <taxon>Eukaryota</taxon>
        <taxon>Fungi</taxon>
        <taxon>Fungi incertae sedis</taxon>
        <taxon>Chytridiomycota</taxon>
        <taxon>Chytridiomycota incertae sedis</taxon>
        <taxon>Neocallimastigomycetes</taxon>
        <taxon>Neocallimastigales</taxon>
        <taxon>Neocallimastigaceae</taxon>
        <taxon>Neocallimastix</taxon>
    </lineage>
</organism>
<dbReference type="Proteomes" id="UP000193920">
    <property type="component" value="Unassembled WGS sequence"/>
</dbReference>
<dbReference type="CDD" id="cd00821">
    <property type="entry name" value="PH"/>
    <property type="match status" value="1"/>
</dbReference>
<feature type="compositionally biased region" description="Low complexity" evidence="1">
    <location>
        <begin position="351"/>
        <end position="365"/>
    </location>
</feature>
<comment type="caution">
    <text evidence="3">The sequence shown here is derived from an EMBL/GenBank/DDBJ whole genome shotgun (WGS) entry which is preliminary data.</text>
</comment>
<evidence type="ECO:0000313" key="4">
    <source>
        <dbReference type="Proteomes" id="UP000193920"/>
    </source>
</evidence>
<dbReference type="Gene3D" id="2.30.29.30">
    <property type="entry name" value="Pleckstrin-homology domain (PH domain)/Phosphotyrosine-binding domain (PTB)"/>
    <property type="match status" value="1"/>
</dbReference>
<evidence type="ECO:0000259" key="2">
    <source>
        <dbReference type="PROSITE" id="PS50003"/>
    </source>
</evidence>
<dbReference type="AlphaFoldDB" id="A0A1Y2EPM9"/>